<gene>
    <name evidence="6" type="ORF">OEIGOIKO_00266</name>
</gene>
<dbReference type="PRINTS" id="PR00455">
    <property type="entry name" value="HTHTETR"/>
</dbReference>
<dbReference type="GO" id="GO:0000976">
    <property type="term" value="F:transcription cis-regulatory region binding"/>
    <property type="evidence" value="ECO:0007669"/>
    <property type="project" value="TreeGrafter"/>
</dbReference>
<keyword evidence="1" id="KW-0805">Transcription regulation</keyword>
<dbReference type="Pfam" id="PF17754">
    <property type="entry name" value="TetR_C_14"/>
    <property type="match status" value="1"/>
</dbReference>
<evidence type="ECO:0000256" key="1">
    <source>
        <dbReference type="ARBA" id="ARBA00023015"/>
    </source>
</evidence>
<proteinExistence type="predicted"/>
<evidence type="ECO:0000256" key="2">
    <source>
        <dbReference type="ARBA" id="ARBA00023125"/>
    </source>
</evidence>
<dbReference type="EMBL" id="BHZC01000001">
    <property type="protein sequence ID" value="GCD32551.1"/>
    <property type="molecule type" value="Genomic_DNA"/>
</dbReference>
<evidence type="ECO:0000259" key="5">
    <source>
        <dbReference type="PROSITE" id="PS50977"/>
    </source>
</evidence>
<evidence type="ECO:0000313" key="6">
    <source>
        <dbReference type="EMBL" id="GCD32551.1"/>
    </source>
</evidence>
<dbReference type="InterPro" id="IPR009057">
    <property type="entry name" value="Homeodomain-like_sf"/>
</dbReference>
<dbReference type="InterPro" id="IPR001647">
    <property type="entry name" value="HTH_TetR"/>
</dbReference>
<dbReference type="SUPFAM" id="SSF46689">
    <property type="entry name" value="Homeodomain-like"/>
    <property type="match status" value="1"/>
</dbReference>
<dbReference type="PANTHER" id="PTHR30055">
    <property type="entry name" value="HTH-TYPE TRANSCRIPTIONAL REGULATOR RUTR"/>
    <property type="match status" value="1"/>
</dbReference>
<accession>A0A7U9KPU8</accession>
<dbReference type="InterPro" id="IPR041347">
    <property type="entry name" value="MftR_C"/>
</dbReference>
<evidence type="ECO:0000256" key="4">
    <source>
        <dbReference type="PROSITE-ProRule" id="PRU00335"/>
    </source>
</evidence>
<dbReference type="PANTHER" id="PTHR30055:SF238">
    <property type="entry name" value="MYCOFACTOCIN BIOSYNTHESIS TRANSCRIPTIONAL REGULATOR MFTR-RELATED"/>
    <property type="match status" value="1"/>
</dbReference>
<dbReference type="Gene3D" id="1.10.357.10">
    <property type="entry name" value="Tetracycline Repressor, domain 2"/>
    <property type="match status" value="1"/>
</dbReference>
<feature type="domain" description="HTH tetR-type" evidence="5">
    <location>
        <begin position="19"/>
        <end position="79"/>
    </location>
</feature>
<dbReference type="InterPro" id="IPR050109">
    <property type="entry name" value="HTH-type_TetR-like_transc_reg"/>
</dbReference>
<dbReference type="PROSITE" id="PS50977">
    <property type="entry name" value="HTH_TETR_2"/>
    <property type="match status" value="1"/>
</dbReference>
<evidence type="ECO:0000256" key="3">
    <source>
        <dbReference type="ARBA" id="ARBA00023163"/>
    </source>
</evidence>
<feature type="DNA-binding region" description="H-T-H motif" evidence="4">
    <location>
        <begin position="42"/>
        <end position="61"/>
    </location>
</feature>
<name>A0A7U9KPU8_9ACTN</name>
<dbReference type="Proteomes" id="UP000287830">
    <property type="component" value="Unassembled WGS sequence"/>
</dbReference>
<keyword evidence="3" id="KW-0804">Transcription</keyword>
<reference evidence="6 7" key="1">
    <citation type="submission" date="2018-11" db="EMBL/GenBank/DDBJ databases">
        <title>Whole genome sequence of Streptomyces chrestomyceticus NBRC 13444(T).</title>
        <authorList>
            <person name="Komaki H."/>
            <person name="Tamura T."/>
        </authorList>
    </citation>
    <scope>NUCLEOTIDE SEQUENCE [LARGE SCALE GENOMIC DNA]</scope>
    <source>
        <strain evidence="6 7">NBRC 13444</strain>
    </source>
</reference>
<dbReference type="GO" id="GO:0003700">
    <property type="term" value="F:DNA-binding transcription factor activity"/>
    <property type="evidence" value="ECO:0007669"/>
    <property type="project" value="TreeGrafter"/>
</dbReference>
<organism evidence="6 7">
    <name type="scientific">Streptomyces chrestomyceticus JCM 4735</name>
    <dbReference type="NCBI Taxonomy" id="1306181"/>
    <lineage>
        <taxon>Bacteria</taxon>
        <taxon>Bacillati</taxon>
        <taxon>Actinomycetota</taxon>
        <taxon>Actinomycetes</taxon>
        <taxon>Kitasatosporales</taxon>
        <taxon>Streptomycetaceae</taxon>
        <taxon>Streptomyces</taxon>
    </lineage>
</organism>
<keyword evidence="2 4" id="KW-0238">DNA-binding</keyword>
<protein>
    <submittedName>
        <fullName evidence="6">TetR family transcriptional regulator</fullName>
    </submittedName>
</protein>
<dbReference type="AlphaFoldDB" id="A0A7U9KPU8"/>
<comment type="caution">
    <text evidence="6">The sequence shown here is derived from an EMBL/GenBank/DDBJ whole genome shotgun (WGS) entry which is preliminary data.</text>
</comment>
<sequence length="218" mass="24116">MTRERPAGDQLPLRERKKLRTRQALVDTALELFTEHGFDGVTLDTLCDAVDVSKRTFFRTFSSKEDVALAPVHDLWAVFMEELETAEPTGGPAFELLAGVLLTALGRMGADGWADRLRLSRRLSARTPSMEAHHLAFCDRTGAVIATVMQRRFDMPVQPDPDGLRPRLTVDLLAAAFRRALERWVADPSESGHEGLADALRDACAAVPESLTLPARPR</sequence>
<evidence type="ECO:0000313" key="7">
    <source>
        <dbReference type="Proteomes" id="UP000287830"/>
    </source>
</evidence>
<dbReference type="Pfam" id="PF00440">
    <property type="entry name" value="TetR_N"/>
    <property type="match status" value="1"/>
</dbReference>